<keyword evidence="8 10" id="KW-0503">Monooxygenase</keyword>
<dbReference type="OrthoDB" id="1470350at2759"/>
<dbReference type="InterPro" id="IPR050121">
    <property type="entry name" value="Cytochrome_P450_monoxygenase"/>
</dbReference>
<comment type="cofactor">
    <cofactor evidence="1 9">
        <name>heme</name>
        <dbReference type="ChEBI" id="CHEBI:30413"/>
    </cofactor>
</comment>
<evidence type="ECO:0000256" key="3">
    <source>
        <dbReference type="ARBA" id="ARBA00010617"/>
    </source>
</evidence>
<feature type="transmembrane region" description="Helical" evidence="11">
    <location>
        <begin position="19"/>
        <end position="42"/>
    </location>
</feature>
<evidence type="ECO:0000313" key="12">
    <source>
        <dbReference type="EMBL" id="TDL28918.1"/>
    </source>
</evidence>
<evidence type="ECO:0000256" key="1">
    <source>
        <dbReference type="ARBA" id="ARBA00001971"/>
    </source>
</evidence>
<organism evidence="12 13">
    <name type="scientific">Rickenella mellea</name>
    <dbReference type="NCBI Taxonomy" id="50990"/>
    <lineage>
        <taxon>Eukaryota</taxon>
        <taxon>Fungi</taxon>
        <taxon>Dikarya</taxon>
        <taxon>Basidiomycota</taxon>
        <taxon>Agaricomycotina</taxon>
        <taxon>Agaricomycetes</taxon>
        <taxon>Hymenochaetales</taxon>
        <taxon>Rickenellaceae</taxon>
        <taxon>Rickenella</taxon>
    </lineage>
</organism>
<feature type="binding site" description="axial binding residue" evidence="9">
    <location>
        <position position="515"/>
    </location>
    <ligand>
        <name>heme</name>
        <dbReference type="ChEBI" id="CHEBI:30413"/>
    </ligand>
    <ligandPart>
        <name>Fe</name>
        <dbReference type="ChEBI" id="CHEBI:18248"/>
    </ligandPart>
</feature>
<dbReference type="PRINTS" id="PR00463">
    <property type="entry name" value="EP450I"/>
</dbReference>
<dbReference type="GO" id="GO:0004497">
    <property type="term" value="F:monooxygenase activity"/>
    <property type="evidence" value="ECO:0007669"/>
    <property type="project" value="UniProtKB-KW"/>
</dbReference>
<sequence length="574" mass="64594">MAILVAITPSSVLVLVSKILGLVALVQLLRFVWWLVNLLFILPRFDPLRRVPGPDGKKFENHFKEMGDPDVSPEEYDKWSKKYGKTWRYQGFGSFDYRLLSLDLRAISYILNSEVYEKPLMTRRMITRLVGKGVFATEGAEHKALRKLIAPAFTSKAIRALNPIFFQKADELRSIWDDIISSTPQSHTCDTTGDEKVCSETSSGEPEAVIDVFHWLSRLTFDVIGLAGFDYPFHALRDETEEVYSAYRHMFSAIEKCGGIMTILYLQFPILEKLFPNASIRQRNASLRAIRKSGKTLIDGKKAALLAEKASAKEIQEKDLLSLLLKANLSEDPSQQLPDSDILDQLSNFLFAGSDSTTLAISWCLHYLSLNPEIQHRLRDELLTLSPSSASSASSNESADSSVEIEALSYLEAVIKETLRVVPPAHGTLRFATRDDLIPLSHPIITPSGEEMMEIKIRKGSFVHIPLEGLNLSKDIWGEDAHEFKPDRWFNLPATARQHPGLANLMSFSFGPHACPGWRFSIVETKIVLATVIPQFVFEPATKIGKYASIVTRPFVDNQFNWSLPLKVSKYQDC</sequence>
<dbReference type="AlphaFoldDB" id="A0A4Y7QNQ6"/>
<dbReference type="PANTHER" id="PTHR24305:SF166">
    <property type="entry name" value="CYTOCHROME P450 12A4, MITOCHONDRIAL-RELATED"/>
    <property type="match status" value="1"/>
</dbReference>
<dbReference type="EMBL" id="ML170157">
    <property type="protein sequence ID" value="TDL28918.1"/>
    <property type="molecule type" value="Genomic_DNA"/>
</dbReference>
<comment type="pathway">
    <text evidence="2">Secondary metabolite biosynthesis.</text>
</comment>
<evidence type="ECO:0000256" key="5">
    <source>
        <dbReference type="ARBA" id="ARBA00022723"/>
    </source>
</evidence>
<dbReference type="VEuPathDB" id="FungiDB:BD410DRAFT_738756"/>
<keyword evidence="13" id="KW-1185">Reference proteome</keyword>
<dbReference type="STRING" id="50990.A0A4Y7QNQ6"/>
<dbReference type="PROSITE" id="PS00086">
    <property type="entry name" value="CYTOCHROME_P450"/>
    <property type="match status" value="1"/>
</dbReference>
<dbReference type="PRINTS" id="PR00385">
    <property type="entry name" value="P450"/>
</dbReference>
<dbReference type="PANTHER" id="PTHR24305">
    <property type="entry name" value="CYTOCHROME P450"/>
    <property type="match status" value="1"/>
</dbReference>
<dbReference type="GO" id="GO:0020037">
    <property type="term" value="F:heme binding"/>
    <property type="evidence" value="ECO:0007669"/>
    <property type="project" value="InterPro"/>
</dbReference>
<reference evidence="12 13" key="1">
    <citation type="submission" date="2018-06" db="EMBL/GenBank/DDBJ databases">
        <title>A transcriptomic atlas of mushroom development highlights an independent origin of complex multicellularity.</title>
        <authorList>
            <consortium name="DOE Joint Genome Institute"/>
            <person name="Krizsan K."/>
            <person name="Almasi E."/>
            <person name="Merenyi Z."/>
            <person name="Sahu N."/>
            <person name="Viragh M."/>
            <person name="Koszo T."/>
            <person name="Mondo S."/>
            <person name="Kiss B."/>
            <person name="Balint B."/>
            <person name="Kues U."/>
            <person name="Barry K."/>
            <person name="Hegedus J.C."/>
            <person name="Henrissat B."/>
            <person name="Johnson J."/>
            <person name="Lipzen A."/>
            <person name="Ohm R."/>
            <person name="Nagy I."/>
            <person name="Pangilinan J."/>
            <person name="Yan J."/>
            <person name="Xiong Y."/>
            <person name="Grigoriev I.V."/>
            <person name="Hibbett D.S."/>
            <person name="Nagy L.G."/>
        </authorList>
    </citation>
    <scope>NUCLEOTIDE SEQUENCE [LARGE SCALE GENOMIC DNA]</scope>
    <source>
        <strain evidence="12 13">SZMC22713</strain>
    </source>
</reference>
<comment type="similarity">
    <text evidence="3 10">Belongs to the cytochrome P450 family.</text>
</comment>
<dbReference type="GO" id="GO:0016705">
    <property type="term" value="F:oxidoreductase activity, acting on paired donors, with incorporation or reduction of molecular oxygen"/>
    <property type="evidence" value="ECO:0007669"/>
    <property type="project" value="InterPro"/>
</dbReference>
<dbReference type="InterPro" id="IPR001128">
    <property type="entry name" value="Cyt_P450"/>
</dbReference>
<dbReference type="Proteomes" id="UP000294933">
    <property type="component" value="Unassembled WGS sequence"/>
</dbReference>
<evidence type="ECO:0000256" key="10">
    <source>
        <dbReference type="RuleBase" id="RU000461"/>
    </source>
</evidence>
<evidence type="ECO:0000256" key="11">
    <source>
        <dbReference type="SAM" id="Phobius"/>
    </source>
</evidence>
<evidence type="ECO:0000256" key="6">
    <source>
        <dbReference type="ARBA" id="ARBA00023002"/>
    </source>
</evidence>
<protein>
    <submittedName>
        <fullName evidence="12">Cytochrome P450</fullName>
    </submittedName>
</protein>
<evidence type="ECO:0000256" key="7">
    <source>
        <dbReference type="ARBA" id="ARBA00023004"/>
    </source>
</evidence>
<keyword evidence="5 9" id="KW-0479">Metal-binding</keyword>
<keyword evidence="4 9" id="KW-0349">Heme</keyword>
<keyword evidence="7 9" id="KW-0408">Iron</keyword>
<keyword evidence="11" id="KW-1133">Transmembrane helix</keyword>
<evidence type="ECO:0000256" key="9">
    <source>
        <dbReference type="PIRSR" id="PIRSR602401-1"/>
    </source>
</evidence>
<keyword evidence="11" id="KW-0472">Membrane</keyword>
<dbReference type="Pfam" id="PF00067">
    <property type="entry name" value="p450"/>
    <property type="match status" value="1"/>
</dbReference>
<dbReference type="Gene3D" id="1.10.630.10">
    <property type="entry name" value="Cytochrome P450"/>
    <property type="match status" value="1"/>
</dbReference>
<dbReference type="SUPFAM" id="SSF48264">
    <property type="entry name" value="Cytochrome P450"/>
    <property type="match status" value="1"/>
</dbReference>
<evidence type="ECO:0000256" key="8">
    <source>
        <dbReference type="ARBA" id="ARBA00023033"/>
    </source>
</evidence>
<evidence type="ECO:0000313" key="13">
    <source>
        <dbReference type="Proteomes" id="UP000294933"/>
    </source>
</evidence>
<evidence type="ECO:0000256" key="4">
    <source>
        <dbReference type="ARBA" id="ARBA00022617"/>
    </source>
</evidence>
<dbReference type="InterPro" id="IPR002401">
    <property type="entry name" value="Cyt_P450_E_grp-I"/>
</dbReference>
<name>A0A4Y7QNQ6_9AGAM</name>
<accession>A0A4Y7QNQ6</accession>
<keyword evidence="6 10" id="KW-0560">Oxidoreductase</keyword>
<gene>
    <name evidence="12" type="ORF">BD410DRAFT_738756</name>
</gene>
<proteinExistence type="inferred from homology"/>
<dbReference type="InterPro" id="IPR036396">
    <property type="entry name" value="Cyt_P450_sf"/>
</dbReference>
<dbReference type="InterPro" id="IPR017972">
    <property type="entry name" value="Cyt_P450_CS"/>
</dbReference>
<evidence type="ECO:0000256" key="2">
    <source>
        <dbReference type="ARBA" id="ARBA00005179"/>
    </source>
</evidence>
<keyword evidence="11" id="KW-0812">Transmembrane</keyword>
<dbReference type="GO" id="GO:0005506">
    <property type="term" value="F:iron ion binding"/>
    <property type="evidence" value="ECO:0007669"/>
    <property type="project" value="InterPro"/>
</dbReference>